<name>A0AAI8QDU4_9BRAD</name>
<dbReference type="KEGG" id="brs:S23_46220"/>
<dbReference type="SUPFAM" id="SSF48452">
    <property type="entry name" value="TPR-like"/>
    <property type="match status" value="1"/>
</dbReference>
<gene>
    <name evidence="1" type="ORF">S23_46220</name>
</gene>
<dbReference type="InterPro" id="IPR011990">
    <property type="entry name" value="TPR-like_helical_dom_sf"/>
</dbReference>
<dbReference type="RefSeq" id="WP_015687095.1">
    <property type="nucleotide sequence ID" value="NC_017082.1"/>
</dbReference>
<protein>
    <recommendedName>
        <fullName evidence="3">Tetratricopeptide repeat protein</fullName>
    </recommendedName>
</protein>
<evidence type="ECO:0000313" key="1">
    <source>
        <dbReference type="EMBL" id="BAL77816.1"/>
    </source>
</evidence>
<keyword evidence="2" id="KW-1185">Reference proteome</keyword>
<organism evidence="1 2">
    <name type="scientific">Bradyrhizobium cosmicum</name>
    <dbReference type="NCBI Taxonomy" id="1404864"/>
    <lineage>
        <taxon>Bacteria</taxon>
        <taxon>Pseudomonadati</taxon>
        <taxon>Pseudomonadota</taxon>
        <taxon>Alphaproteobacteria</taxon>
        <taxon>Hyphomicrobiales</taxon>
        <taxon>Nitrobacteraceae</taxon>
        <taxon>Bradyrhizobium</taxon>
    </lineage>
</organism>
<accession>A0AAI8QDU4</accession>
<reference evidence="1 2" key="1">
    <citation type="journal article" date="2012" name="Microbes Environ.">
        <title>Complete genome sequence of Bradyrhizobium sp. S23321: insights into symbiosis evolution in soil oligotrophs.</title>
        <authorList>
            <person name="Okubo T."/>
            <person name="Tsukui T."/>
            <person name="Maita H."/>
            <person name="Okamoto S."/>
            <person name="Oshima K."/>
            <person name="Fujisawa T."/>
            <person name="Saito A."/>
            <person name="Futamata H."/>
            <person name="Hattori R."/>
            <person name="Shimomura Y."/>
            <person name="Haruta S."/>
            <person name="Morimoto S."/>
            <person name="Wang Y."/>
            <person name="Sakai Y."/>
            <person name="Hattori M."/>
            <person name="Aizawa S."/>
            <person name="Nagashima K.V.P."/>
            <person name="Masuda S."/>
            <person name="Hattori T."/>
            <person name="Yamashita A."/>
            <person name="Bao Z."/>
            <person name="Hayatsu M."/>
            <person name="Kajiya-Kanegae H."/>
            <person name="Yoshinaga I."/>
            <person name="Sakamoto K."/>
            <person name="Toyota K."/>
            <person name="Nakao M."/>
            <person name="Kohara M."/>
            <person name="Anda M."/>
            <person name="Niwa R."/>
            <person name="Jung-Hwan P."/>
            <person name="Sameshima-Saito R."/>
            <person name="Tokuda S."/>
            <person name="Yamamoto S."/>
            <person name="Yamamoto S."/>
            <person name="Yokoyama T."/>
            <person name="Akutsu T."/>
            <person name="Nakamura Y."/>
            <person name="Nakahira-Yanaka Y."/>
            <person name="Takada Hoshino Y."/>
            <person name="Hirakawa H."/>
            <person name="Mitsui H."/>
            <person name="Terasawa K."/>
            <person name="Itakura M."/>
            <person name="Sato S."/>
            <person name="Ikeda-Ohtsubo W."/>
            <person name="Sakakura N."/>
            <person name="Kaminuma E."/>
            <person name="Minamisawa K."/>
        </authorList>
    </citation>
    <scope>NUCLEOTIDE SEQUENCE [LARGE SCALE GENOMIC DNA]</scope>
    <source>
        <strain evidence="1 2">S23321</strain>
    </source>
</reference>
<dbReference type="Proteomes" id="UP000007886">
    <property type="component" value="Chromosome"/>
</dbReference>
<dbReference type="Gene3D" id="1.25.40.10">
    <property type="entry name" value="Tetratricopeptide repeat domain"/>
    <property type="match status" value="1"/>
</dbReference>
<proteinExistence type="predicted"/>
<dbReference type="EMBL" id="AP012279">
    <property type="protein sequence ID" value="BAL77816.1"/>
    <property type="molecule type" value="Genomic_DNA"/>
</dbReference>
<evidence type="ECO:0008006" key="3">
    <source>
        <dbReference type="Google" id="ProtNLM"/>
    </source>
</evidence>
<sequence length="176" mass="19390">MPDTLFSPQSEINDALLAGALLGGGLPSEAEHHLRQAGLSYHLDDIAESHLREAAAIAPGHAAVLIGLYRFYFYKGRLAEALDVAERCLQKAAEANHFAADWRTVGAADAEFSRYESILPRFFLFSLKGYAYLQMRLGRMEEGRLAIAKLLELDPTDKIGAKVLLGVLERMGQDDE</sequence>
<evidence type="ECO:0000313" key="2">
    <source>
        <dbReference type="Proteomes" id="UP000007886"/>
    </source>
</evidence>
<dbReference type="AlphaFoldDB" id="A0AAI8QDU4"/>